<keyword evidence="5 10" id="KW-0274">FAD</keyword>
<keyword evidence="8" id="KW-0073">Auxin biosynthesis</keyword>
<keyword evidence="4 10" id="KW-0285">Flavoprotein</keyword>
<comment type="catalytic activity">
    <reaction evidence="9">
        <text>indole-3-pyruvate + NADPH + O2 + H(+) = (indol-3-yl)acetate + CO2 + NADP(+) + H2O</text>
        <dbReference type="Rhea" id="RHEA:34331"/>
        <dbReference type="ChEBI" id="CHEBI:15377"/>
        <dbReference type="ChEBI" id="CHEBI:15378"/>
        <dbReference type="ChEBI" id="CHEBI:15379"/>
        <dbReference type="ChEBI" id="CHEBI:16526"/>
        <dbReference type="ChEBI" id="CHEBI:17640"/>
        <dbReference type="ChEBI" id="CHEBI:30854"/>
        <dbReference type="ChEBI" id="CHEBI:57783"/>
        <dbReference type="ChEBI" id="CHEBI:58349"/>
        <dbReference type="EC" id="1.14.13.168"/>
    </reaction>
</comment>
<dbReference type="EC" id="1.-.-.-" evidence="10"/>
<comment type="similarity">
    <text evidence="3 10">Belongs to the FMO family.</text>
</comment>
<dbReference type="GO" id="GO:0050661">
    <property type="term" value="F:NADP binding"/>
    <property type="evidence" value="ECO:0007669"/>
    <property type="project" value="InterPro"/>
</dbReference>
<comment type="pathway">
    <text evidence="2">Plant hormone metabolism; auxin biosynthesis.</text>
</comment>
<dbReference type="Pfam" id="PF00743">
    <property type="entry name" value="FMO-like"/>
    <property type="match status" value="1"/>
</dbReference>
<evidence type="ECO:0000256" key="8">
    <source>
        <dbReference type="ARBA" id="ARBA00023070"/>
    </source>
</evidence>
<evidence type="ECO:0000256" key="10">
    <source>
        <dbReference type="RuleBase" id="RU361177"/>
    </source>
</evidence>
<dbReference type="OrthoDB" id="66881at2759"/>
<evidence type="ECO:0000256" key="2">
    <source>
        <dbReference type="ARBA" id="ARBA00004814"/>
    </source>
</evidence>
<protein>
    <recommendedName>
        <fullName evidence="10">Flavin-containing monooxygenase</fullName>
        <ecNumber evidence="10">1.-.-.-</ecNumber>
    </recommendedName>
</protein>
<evidence type="ECO:0000256" key="9">
    <source>
        <dbReference type="ARBA" id="ARBA00047707"/>
    </source>
</evidence>
<evidence type="ECO:0000256" key="4">
    <source>
        <dbReference type="ARBA" id="ARBA00022630"/>
    </source>
</evidence>
<dbReference type="Gene3D" id="3.50.50.60">
    <property type="entry name" value="FAD/NAD(P)-binding domain"/>
    <property type="match status" value="1"/>
</dbReference>
<evidence type="ECO:0000256" key="7">
    <source>
        <dbReference type="ARBA" id="ARBA00023002"/>
    </source>
</evidence>
<dbReference type="InterPro" id="IPR020946">
    <property type="entry name" value="Flavin_mOase-like"/>
</dbReference>
<name>A0A9Q1KAK8_9CARY</name>
<keyword evidence="6" id="KW-0521">NADP</keyword>
<dbReference type="GO" id="GO:0004499">
    <property type="term" value="F:N,N-dimethylaniline monooxygenase activity"/>
    <property type="evidence" value="ECO:0007669"/>
    <property type="project" value="InterPro"/>
</dbReference>
<dbReference type="InterPro" id="IPR000960">
    <property type="entry name" value="Flavin_mOase"/>
</dbReference>
<dbReference type="PIRSF" id="PIRSF000332">
    <property type="entry name" value="FMO"/>
    <property type="match status" value="1"/>
</dbReference>
<dbReference type="InterPro" id="IPR036188">
    <property type="entry name" value="FAD/NAD-bd_sf"/>
</dbReference>
<dbReference type="InterPro" id="IPR050982">
    <property type="entry name" value="Auxin_biosynth/cation_transpt"/>
</dbReference>
<evidence type="ECO:0000256" key="5">
    <source>
        <dbReference type="ARBA" id="ARBA00022827"/>
    </source>
</evidence>
<accession>A0A9Q1KAK8</accession>
<organism evidence="11 12">
    <name type="scientific">Carnegiea gigantea</name>
    <dbReference type="NCBI Taxonomy" id="171969"/>
    <lineage>
        <taxon>Eukaryota</taxon>
        <taxon>Viridiplantae</taxon>
        <taxon>Streptophyta</taxon>
        <taxon>Embryophyta</taxon>
        <taxon>Tracheophyta</taxon>
        <taxon>Spermatophyta</taxon>
        <taxon>Magnoliopsida</taxon>
        <taxon>eudicotyledons</taxon>
        <taxon>Gunneridae</taxon>
        <taxon>Pentapetalae</taxon>
        <taxon>Caryophyllales</taxon>
        <taxon>Cactineae</taxon>
        <taxon>Cactaceae</taxon>
        <taxon>Cactoideae</taxon>
        <taxon>Echinocereeae</taxon>
        <taxon>Carnegiea</taxon>
    </lineage>
</organism>
<gene>
    <name evidence="11" type="ORF">Cgig2_001745</name>
</gene>
<keyword evidence="7 10" id="KW-0560">Oxidoreductase</keyword>
<evidence type="ECO:0000313" key="12">
    <source>
        <dbReference type="Proteomes" id="UP001153076"/>
    </source>
</evidence>
<proteinExistence type="inferred from homology"/>
<dbReference type="EMBL" id="JAKOGI010000220">
    <property type="protein sequence ID" value="KAJ8439405.1"/>
    <property type="molecule type" value="Genomic_DNA"/>
</dbReference>
<dbReference type="GO" id="GO:0050660">
    <property type="term" value="F:flavin adenine dinucleotide binding"/>
    <property type="evidence" value="ECO:0007669"/>
    <property type="project" value="InterPro"/>
</dbReference>
<dbReference type="PANTHER" id="PTHR43539">
    <property type="entry name" value="FLAVIN-BINDING MONOOXYGENASE-LIKE PROTEIN (AFU_ORTHOLOGUE AFUA_4G09220)"/>
    <property type="match status" value="1"/>
</dbReference>
<dbReference type="PRINTS" id="PR00469">
    <property type="entry name" value="PNDRDTASEII"/>
</dbReference>
<evidence type="ECO:0000256" key="1">
    <source>
        <dbReference type="ARBA" id="ARBA00001974"/>
    </source>
</evidence>
<comment type="cofactor">
    <cofactor evidence="1 10">
        <name>FAD</name>
        <dbReference type="ChEBI" id="CHEBI:57692"/>
    </cofactor>
</comment>
<dbReference type="SUPFAM" id="SSF51905">
    <property type="entry name" value="FAD/NAD(P)-binding domain"/>
    <property type="match status" value="2"/>
</dbReference>
<dbReference type="PANTHER" id="PTHR43539:SF9">
    <property type="entry name" value="INDOLE-3-PYRUVATE MONOOXYGENASE YUCCA11-RELATED"/>
    <property type="match status" value="1"/>
</dbReference>
<keyword evidence="12" id="KW-1185">Reference proteome</keyword>
<evidence type="ECO:0000256" key="6">
    <source>
        <dbReference type="ARBA" id="ARBA00022857"/>
    </source>
</evidence>
<dbReference type="AlphaFoldDB" id="A0A9Q1KAK8"/>
<dbReference type="GO" id="GO:0009851">
    <property type="term" value="P:auxin biosynthetic process"/>
    <property type="evidence" value="ECO:0007669"/>
    <property type="project" value="UniProtKB-KW"/>
</dbReference>
<sequence length="324" mass="36524">MSPGPKARKYMPKDDFVRCIDDYVEHFKIRPRYCHCVEFASFNEAKGKWQVEAKDTLSNAITIFISTFLVIATGENGKAVIPNIPGLEDFKGDVIHSSQYKCGSKYKDKKVLVVGCGNSGMEISYDLANYGANTSIVIRNPVHVFTREMIHVAMHLLKHVKVSVVDCEIILAAKIKYGDLSKFGIHRPRRGPFRLKMLTGRSPVIDVGTIAKIQAGEIKVLPGISRIFENSVLFEDQYEAHFDAIIFATGYKNTTCEWLKDYDYILNDNGYLKNRFPNHWKGKNRLYCAGLSRMGLLGVSNDAVAIVDDIQAILRDWAGRGMKF</sequence>
<dbReference type="GO" id="GO:0103075">
    <property type="term" value="F:indole-3-pyruvate monooxygenase activity"/>
    <property type="evidence" value="ECO:0007669"/>
    <property type="project" value="UniProtKB-EC"/>
</dbReference>
<evidence type="ECO:0000313" key="11">
    <source>
        <dbReference type="EMBL" id="KAJ8439405.1"/>
    </source>
</evidence>
<comment type="caution">
    <text evidence="11">The sequence shown here is derived from an EMBL/GenBank/DDBJ whole genome shotgun (WGS) entry which is preliminary data.</text>
</comment>
<keyword evidence="10" id="KW-0503">Monooxygenase</keyword>
<reference evidence="11" key="1">
    <citation type="submission" date="2022-04" db="EMBL/GenBank/DDBJ databases">
        <title>Carnegiea gigantea Genome sequencing and assembly v2.</title>
        <authorList>
            <person name="Copetti D."/>
            <person name="Sanderson M.J."/>
            <person name="Burquez A."/>
            <person name="Wojciechowski M.F."/>
        </authorList>
    </citation>
    <scope>NUCLEOTIDE SEQUENCE</scope>
    <source>
        <strain evidence="11">SGP5-SGP5p</strain>
        <tissue evidence="11">Aerial part</tissue>
    </source>
</reference>
<dbReference type="Proteomes" id="UP001153076">
    <property type="component" value="Unassembled WGS sequence"/>
</dbReference>
<evidence type="ECO:0000256" key="3">
    <source>
        <dbReference type="ARBA" id="ARBA00009183"/>
    </source>
</evidence>